<proteinExistence type="predicted"/>
<organism evidence="1 2">
    <name type="scientific">Candidatus Brevundimonas colombiensis</name>
    <dbReference type="NCBI Taxonomy" id="3121376"/>
    <lineage>
        <taxon>Bacteria</taxon>
        <taxon>Pseudomonadati</taxon>
        <taxon>Pseudomonadota</taxon>
        <taxon>Alphaproteobacteria</taxon>
        <taxon>Caulobacterales</taxon>
        <taxon>Caulobacteraceae</taxon>
        <taxon>Brevundimonas</taxon>
    </lineage>
</organism>
<dbReference type="Proteomes" id="UP001213664">
    <property type="component" value="Chromosome"/>
</dbReference>
<dbReference type="EMBL" id="CP119326">
    <property type="protein sequence ID" value="WEK40361.1"/>
    <property type="molecule type" value="Genomic_DNA"/>
</dbReference>
<reference evidence="1" key="1">
    <citation type="submission" date="2023-03" db="EMBL/GenBank/DDBJ databases">
        <title>Andean soil-derived lignocellulolytic bacterial consortium as a source of novel taxa and putative plastic-active enzymes.</title>
        <authorList>
            <person name="Diaz-Garcia L."/>
            <person name="Chuvochina M."/>
            <person name="Feuerriegel G."/>
            <person name="Bunk B."/>
            <person name="Sproer C."/>
            <person name="Streit W.R."/>
            <person name="Rodriguez L.M."/>
            <person name="Overmann J."/>
            <person name="Jimenez D.J."/>
        </authorList>
    </citation>
    <scope>NUCLEOTIDE SEQUENCE</scope>
    <source>
        <strain evidence="1">MAG 833</strain>
    </source>
</reference>
<evidence type="ECO:0000313" key="2">
    <source>
        <dbReference type="Proteomes" id="UP001213664"/>
    </source>
</evidence>
<evidence type="ECO:0000313" key="1">
    <source>
        <dbReference type="EMBL" id="WEK40361.1"/>
    </source>
</evidence>
<gene>
    <name evidence="1" type="ORF">P0Y50_01785</name>
</gene>
<accession>A0AAJ5WXW9</accession>
<protein>
    <submittedName>
        <fullName evidence="1">Uncharacterized protein</fullName>
    </submittedName>
</protein>
<name>A0AAJ5WXW9_9CAUL</name>
<dbReference type="AlphaFoldDB" id="A0AAJ5WXW9"/>
<sequence length="58" mass="5495">MPQRSFIAEVSTVAGPAATGFGMGSTLGGATLGGAIIGGTITGGTTGATTMPRRAGRV</sequence>